<dbReference type="InterPro" id="IPR051043">
    <property type="entry name" value="Sulfatase_Mod_Factor_Kinase"/>
</dbReference>
<dbReference type="Pfam" id="PF03781">
    <property type="entry name" value="FGE-sulfatase"/>
    <property type="match status" value="1"/>
</dbReference>
<comment type="caution">
    <text evidence="2">The sequence shown here is derived from an EMBL/GenBank/DDBJ whole genome shotgun (WGS) entry which is preliminary data.</text>
</comment>
<evidence type="ECO:0000259" key="1">
    <source>
        <dbReference type="PROSITE" id="PS50104"/>
    </source>
</evidence>
<dbReference type="AlphaFoldDB" id="W4L690"/>
<dbReference type="GO" id="GO:0120147">
    <property type="term" value="F:formylglycine-generating oxidase activity"/>
    <property type="evidence" value="ECO:0007669"/>
    <property type="project" value="TreeGrafter"/>
</dbReference>
<dbReference type="Proteomes" id="UP000019141">
    <property type="component" value="Unassembled WGS sequence"/>
</dbReference>
<dbReference type="Gene3D" id="3.40.50.10140">
    <property type="entry name" value="Toll/interleukin-1 receptor homology (TIR) domain"/>
    <property type="match status" value="1"/>
</dbReference>
<dbReference type="HOGENOM" id="CLU_012431_2_4_7"/>
<dbReference type="SUPFAM" id="SSF56436">
    <property type="entry name" value="C-type lectin-like"/>
    <property type="match status" value="1"/>
</dbReference>
<evidence type="ECO:0000313" key="3">
    <source>
        <dbReference type="Proteomes" id="UP000019141"/>
    </source>
</evidence>
<dbReference type="InterPro" id="IPR016187">
    <property type="entry name" value="CTDL_fold"/>
</dbReference>
<reference evidence="2 3" key="1">
    <citation type="journal article" date="2014" name="Nature">
        <title>An environmental bacterial taxon with a large and distinct metabolic repertoire.</title>
        <authorList>
            <person name="Wilson M.C."/>
            <person name="Mori T."/>
            <person name="Ruckert C."/>
            <person name="Uria A.R."/>
            <person name="Helf M.J."/>
            <person name="Takada K."/>
            <person name="Gernert C."/>
            <person name="Steffens U.A."/>
            <person name="Heycke N."/>
            <person name="Schmitt S."/>
            <person name="Rinke C."/>
            <person name="Helfrich E.J."/>
            <person name="Brachmann A.O."/>
            <person name="Gurgui C."/>
            <person name="Wakimoto T."/>
            <person name="Kracht M."/>
            <person name="Crusemann M."/>
            <person name="Hentschel U."/>
            <person name="Abe I."/>
            <person name="Matsunaga S."/>
            <person name="Kalinowski J."/>
            <person name="Takeyama H."/>
            <person name="Piel J."/>
        </authorList>
    </citation>
    <scope>NUCLEOTIDE SEQUENCE [LARGE SCALE GENOMIC DNA]</scope>
    <source>
        <strain evidence="3">TSY1</strain>
    </source>
</reference>
<gene>
    <name evidence="2" type="ORF">ETSY1_38440</name>
</gene>
<proteinExistence type="predicted"/>
<dbReference type="PANTHER" id="PTHR23150">
    <property type="entry name" value="SULFATASE MODIFYING FACTOR 1, 2"/>
    <property type="match status" value="1"/>
</dbReference>
<dbReference type="Gene3D" id="3.90.1580.10">
    <property type="entry name" value="paralog of FGE (formylglycine-generating enzyme)"/>
    <property type="match status" value="1"/>
</dbReference>
<dbReference type="PANTHER" id="PTHR23150:SF19">
    <property type="entry name" value="FORMYLGLYCINE-GENERATING ENZYME"/>
    <property type="match status" value="1"/>
</dbReference>
<dbReference type="Pfam" id="PF13676">
    <property type="entry name" value="TIR_2"/>
    <property type="match status" value="1"/>
</dbReference>
<dbReference type="SMART" id="SM00255">
    <property type="entry name" value="TIR"/>
    <property type="match status" value="1"/>
</dbReference>
<dbReference type="PROSITE" id="PS50104">
    <property type="entry name" value="TIR"/>
    <property type="match status" value="1"/>
</dbReference>
<keyword evidence="3" id="KW-1185">Reference proteome</keyword>
<organism evidence="2 3">
    <name type="scientific">Entotheonella factor</name>
    <dbReference type="NCBI Taxonomy" id="1429438"/>
    <lineage>
        <taxon>Bacteria</taxon>
        <taxon>Pseudomonadati</taxon>
        <taxon>Nitrospinota/Tectimicrobiota group</taxon>
        <taxon>Candidatus Tectimicrobiota</taxon>
        <taxon>Candidatus Entotheonellia</taxon>
        <taxon>Candidatus Entotheonellales</taxon>
        <taxon>Candidatus Entotheonellaceae</taxon>
        <taxon>Candidatus Entotheonella</taxon>
    </lineage>
</organism>
<dbReference type="SUPFAM" id="SSF52200">
    <property type="entry name" value="Toll/Interleukin receptor TIR domain"/>
    <property type="match status" value="1"/>
</dbReference>
<sequence>MMPDNHLKVFISYSQQDKALQDKLRRQLVPIKTIEIWHDRCIQGGEEWDAKIQTALNAADLILLLISAEFMDSTYCQVHEIPRALERHEAGDASVIPVILRPCLWEETSLAKLQAYPKNLKPITTWQNEDEALLNVAEGIRDAAATRLDKRRLQSESQAQYMRKLEEAYADGVITLIERMTLDHLKEDLALSDEVAAEMEEAVARPQAEKQKKLRRYEEVLRVTIEQESYPLGEELQAELATYRESQGLTRQDIEAIESRLLAEAVTTKQLKPIFTNRIGITFVFIPAGEFTMGSTNSDPHARDGEKPDHRVVISEPFYLAQHPVTQAQWQAIMGTNPSVSQDANCPVENVSWEDAQAFFQKLNELEGGNHYRLPTEAQWEYACRATSNTAYAFGDDGALLGDYAWYRDNAGDKPHPVGQKKPNAWNLYDMHGNVREWVQDRRGSYSSDAVTDPTGPPTGVGRCFRGGSYKEARQDLRSAHRLSALPGYTASDIGFRCLYAICAQG</sequence>
<accession>W4L690</accession>
<protein>
    <recommendedName>
        <fullName evidence="1">TIR domain-containing protein</fullName>
    </recommendedName>
</protein>
<dbReference type="InterPro" id="IPR005532">
    <property type="entry name" value="SUMF_dom"/>
</dbReference>
<feature type="domain" description="TIR" evidence="1">
    <location>
        <begin position="5"/>
        <end position="144"/>
    </location>
</feature>
<name>W4L690_ENTF1</name>
<dbReference type="EMBL" id="AZHW01001201">
    <property type="protein sequence ID" value="ETW93618.1"/>
    <property type="molecule type" value="Genomic_DNA"/>
</dbReference>
<dbReference type="InterPro" id="IPR035897">
    <property type="entry name" value="Toll_tir_struct_dom_sf"/>
</dbReference>
<dbReference type="InterPro" id="IPR042095">
    <property type="entry name" value="SUMF_sf"/>
</dbReference>
<evidence type="ECO:0000313" key="2">
    <source>
        <dbReference type="EMBL" id="ETW93618.1"/>
    </source>
</evidence>
<dbReference type="GO" id="GO:0007165">
    <property type="term" value="P:signal transduction"/>
    <property type="evidence" value="ECO:0007669"/>
    <property type="project" value="InterPro"/>
</dbReference>
<dbReference type="InterPro" id="IPR000157">
    <property type="entry name" value="TIR_dom"/>
</dbReference>